<dbReference type="GeneID" id="301815590"/>
<name>M4Z3M7_9BRAD</name>
<evidence type="ECO:0000313" key="1">
    <source>
        <dbReference type="EMBL" id="BAM87664.1"/>
    </source>
</evidence>
<protein>
    <submittedName>
        <fullName evidence="1">Uncharacterized protein</fullName>
    </submittedName>
</protein>
<dbReference type="RefSeq" id="WP_015664793.1">
    <property type="nucleotide sequence ID" value="NC_020453.1"/>
</dbReference>
<dbReference type="KEGG" id="aol:S58_16560"/>
<proteinExistence type="predicted"/>
<gene>
    <name evidence="1" type="ORF">S58_16560</name>
</gene>
<dbReference type="EMBL" id="AP012603">
    <property type="protein sequence ID" value="BAM87664.1"/>
    <property type="molecule type" value="Genomic_DNA"/>
</dbReference>
<dbReference type="OrthoDB" id="9836517at2"/>
<accession>M4Z3M7</accession>
<reference evidence="1 2" key="1">
    <citation type="journal article" date="2013" name="Appl. Environ. Microbiol.">
        <title>Genome analysis suggests that the soil oligotrophic bacterium Agromonas oligotrophica (Bradyrhizobium oligotrophicum) is a nitrogen-fixing symbiont of Aeschynomene indica.</title>
        <authorList>
            <person name="Okubo T."/>
            <person name="Fukushima S."/>
            <person name="Itakura M."/>
            <person name="Oshima K."/>
            <person name="Longtonglang A."/>
            <person name="Teaumroong N."/>
            <person name="Mitsui H."/>
            <person name="Hattori M."/>
            <person name="Hattori R."/>
            <person name="Hattori T."/>
            <person name="Minamisawa K."/>
        </authorList>
    </citation>
    <scope>NUCLEOTIDE SEQUENCE [LARGE SCALE GENOMIC DNA]</scope>
    <source>
        <strain evidence="1 2">S58</strain>
    </source>
</reference>
<sequence length="88" mass="9813">MISFRINGAGFKGCTVPAKEAGLVGFYDTGIPYRPDNDAVRAALPYRWRKAFDRAGSAWWFDGDNAHVCIRDRHGRNLTIIYAHGVKG</sequence>
<dbReference type="Proteomes" id="UP000011841">
    <property type="component" value="Chromosome"/>
</dbReference>
<keyword evidence="2" id="KW-1185">Reference proteome</keyword>
<dbReference type="PATRIC" id="fig|1245469.3.peg.1690"/>
<dbReference type="STRING" id="1245469.S58_16560"/>
<organism evidence="1 2">
    <name type="scientific">Bradyrhizobium oligotrophicum S58</name>
    <dbReference type="NCBI Taxonomy" id="1245469"/>
    <lineage>
        <taxon>Bacteria</taxon>
        <taxon>Pseudomonadati</taxon>
        <taxon>Pseudomonadota</taxon>
        <taxon>Alphaproteobacteria</taxon>
        <taxon>Hyphomicrobiales</taxon>
        <taxon>Nitrobacteraceae</taxon>
        <taxon>Bradyrhizobium</taxon>
    </lineage>
</organism>
<dbReference type="HOGENOM" id="CLU_2463021_0_0_5"/>
<dbReference type="AlphaFoldDB" id="M4Z3M7"/>
<evidence type="ECO:0000313" key="2">
    <source>
        <dbReference type="Proteomes" id="UP000011841"/>
    </source>
</evidence>